<dbReference type="GeneID" id="20318513"/>
<dbReference type="EMBL" id="KL596688">
    <property type="protein sequence ID" value="KER28952.1"/>
    <property type="molecule type" value="Genomic_DNA"/>
</dbReference>
<protein>
    <submittedName>
        <fullName evidence="1">Uncharacterized protein</fullName>
    </submittedName>
</protein>
<name>A0A074ZSZ0_OPIVI</name>
<accession>A0A074ZSZ0</accession>
<proteinExistence type="predicted"/>
<dbReference type="RefSeq" id="XP_009167304.1">
    <property type="nucleotide sequence ID" value="XM_009169040.1"/>
</dbReference>
<keyword evidence="2" id="KW-1185">Reference proteome</keyword>
<dbReference type="KEGG" id="ovi:T265_04331"/>
<organism evidence="1 2">
    <name type="scientific">Opisthorchis viverrini</name>
    <name type="common">Southeast Asian liver fluke</name>
    <dbReference type="NCBI Taxonomy" id="6198"/>
    <lineage>
        <taxon>Eukaryota</taxon>
        <taxon>Metazoa</taxon>
        <taxon>Spiralia</taxon>
        <taxon>Lophotrochozoa</taxon>
        <taxon>Platyhelminthes</taxon>
        <taxon>Trematoda</taxon>
        <taxon>Digenea</taxon>
        <taxon>Opisthorchiida</taxon>
        <taxon>Opisthorchiata</taxon>
        <taxon>Opisthorchiidae</taxon>
        <taxon>Opisthorchis</taxon>
    </lineage>
</organism>
<sequence>MCSTYSPSTPVVLTTQTADSDHSDEPLDSLFTSVVTPDRTFLENVRLMTKTDRAVLNVSDQWITSSFDNVHYIEIPEFIKLHSKKHLSAGIYLSYLS</sequence>
<dbReference type="Proteomes" id="UP000054324">
    <property type="component" value="Unassembled WGS sequence"/>
</dbReference>
<reference evidence="1 2" key="1">
    <citation type="submission" date="2013-11" db="EMBL/GenBank/DDBJ databases">
        <title>Opisthorchis viverrini - life in the bile duct.</title>
        <authorList>
            <person name="Young N.D."/>
            <person name="Nagarajan N."/>
            <person name="Lin S.J."/>
            <person name="Korhonen P.K."/>
            <person name="Jex A.R."/>
            <person name="Hall R.S."/>
            <person name="Safavi-Hemami H."/>
            <person name="Kaewkong W."/>
            <person name="Bertrand D."/>
            <person name="Gao S."/>
            <person name="Seet Q."/>
            <person name="Wongkham S."/>
            <person name="Teh B.T."/>
            <person name="Wongkham C."/>
            <person name="Intapan P.M."/>
            <person name="Maleewong W."/>
            <person name="Yang X."/>
            <person name="Hu M."/>
            <person name="Wang Z."/>
            <person name="Hofmann A."/>
            <person name="Sternberg P.W."/>
            <person name="Tan P."/>
            <person name="Wang J."/>
            <person name="Gasser R.B."/>
        </authorList>
    </citation>
    <scope>NUCLEOTIDE SEQUENCE [LARGE SCALE GENOMIC DNA]</scope>
</reference>
<dbReference type="CTD" id="20318513"/>
<evidence type="ECO:0000313" key="1">
    <source>
        <dbReference type="EMBL" id="KER28952.1"/>
    </source>
</evidence>
<evidence type="ECO:0000313" key="2">
    <source>
        <dbReference type="Proteomes" id="UP000054324"/>
    </source>
</evidence>
<dbReference type="AlphaFoldDB" id="A0A074ZSZ0"/>
<gene>
    <name evidence="1" type="ORF">T265_04331</name>
</gene>